<evidence type="ECO:0000256" key="1">
    <source>
        <dbReference type="ARBA" id="ARBA00001947"/>
    </source>
</evidence>
<dbReference type="GO" id="GO:0008270">
    <property type="term" value="F:zinc ion binding"/>
    <property type="evidence" value="ECO:0007669"/>
    <property type="project" value="UniProtKB-UniRule"/>
</dbReference>
<dbReference type="EMBL" id="FUYY01000007">
    <property type="protein sequence ID" value="SKB77579.1"/>
    <property type="molecule type" value="Genomic_DNA"/>
</dbReference>
<feature type="binding site" evidence="13">
    <location>
        <begin position="78"/>
        <end position="84"/>
    </location>
    <ligand>
        <name>substrate</name>
    </ligand>
</feature>
<gene>
    <name evidence="17" type="ORF">SAMN05660776_2942</name>
</gene>
<accession>A0A1T5E149</accession>
<dbReference type="PANTHER" id="PTHR11644">
    <property type="entry name" value="CYTIDINE DEAMINASE"/>
    <property type="match status" value="1"/>
</dbReference>
<evidence type="ECO:0000313" key="18">
    <source>
        <dbReference type="Proteomes" id="UP000190230"/>
    </source>
</evidence>
<dbReference type="InterPro" id="IPR006262">
    <property type="entry name" value="Cyt_deam_tetra"/>
</dbReference>
<evidence type="ECO:0000256" key="9">
    <source>
        <dbReference type="ARBA" id="ARBA00032005"/>
    </source>
</evidence>
<dbReference type="InterPro" id="IPR016192">
    <property type="entry name" value="APOBEC/CMP_deaminase_Zn-bd"/>
</dbReference>
<dbReference type="Gene3D" id="3.40.140.10">
    <property type="entry name" value="Cytidine Deaminase, domain 2"/>
    <property type="match status" value="1"/>
</dbReference>
<evidence type="ECO:0000256" key="11">
    <source>
        <dbReference type="ARBA" id="ARBA00049558"/>
    </source>
</evidence>
<dbReference type="NCBIfam" id="TIGR01354">
    <property type="entry name" value="cyt_deam_tetra"/>
    <property type="match status" value="1"/>
</dbReference>
<dbReference type="CDD" id="cd01283">
    <property type="entry name" value="cytidine_deaminase"/>
    <property type="match status" value="1"/>
</dbReference>
<evidence type="ECO:0000313" key="17">
    <source>
        <dbReference type="EMBL" id="SKB77579.1"/>
    </source>
</evidence>
<keyword evidence="8 14" id="KW-0862">Zinc</keyword>
<evidence type="ECO:0000256" key="13">
    <source>
        <dbReference type="PIRSR" id="PIRSR606262-2"/>
    </source>
</evidence>
<proteinExistence type="inferred from homology"/>
<dbReference type="GO" id="GO:0072527">
    <property type="term" value="P:pyrimidine-containing compound metabolic process"/>
    <property type="evidence" value="ECO:0007669"/>
    <property type="project" value="UniProtKB-ARBA"/>
</dbReference>
<evidence type="ECO:0000256" key="12">
    <source>
        <dbReference type="PIRSR" id="PIRSR606262-1"/>
    </source>
</evidence>
<feature type="binding site" evidence="14">
    <location>
        <position position="128"/>
    </location>
    <ligand>
        <name>Zn(2+)</name>
        <dbReference type="ChEBI" id="CHEBI:29105"/>
        <note>catalytic</note>
    </ligand>
</feature>
<sequence>MLAESFLLSFLSNIFYMKPFKVVSNFEVYESVEELPKVIQDLMKEAVSARDNAYAPYSQFKVGAALTLNNAEVITGSNQENASYPSGLCAERTAIYYAGAKYPEVQIQNIAISAKSMKHKVNAPVPPCGACRQALIEYEVKQNSEINVFFMGESGQVMKANSIKDLLPLIFDNSAL</sequence>
<comment type="catalytic activity">
    <reaction evidence="11 15">
        <text>cytidine + H2O + H(+) = uridine + NH4(+)</text>
        <dbReference type="Rhea" id="RHEA:16069"/>
        <dbReference type="ChEBI" id="CHEBI:15377"/>
        <dbReference type="ChEBI" id="CHEBI:15378"/>
        <dbReference type="ChEBI" id="CHEBI:16704"/>
        <dbReference type="ChEBI" id="CHEBI:17562"/>
        <dbReference type="ChEBI" id="CHEBI:28938"/>
        <dbReference type="EC" id="3.5.4.5"/>
    </reaction>
</comment>
<evidence type="ECO:0000256" key="15">
    <source>
        <dbReference type="RuleBase" id="RU364006"/>
    </source>
</evidence>
<evidence type="ECO:0000256" key="6">
    <source>
        <dbReference type="ARBA" id="ARBA00022723"/>
    </source>
</evidence>
<dbReference type="GO" id="GO:0005829">
    <property type="term" value="C:cytosol"/>
    <property type="evidence" value="ECO:0007669"/>
    <property type="project" value="TreeGrafter"/>
</dbReference>
<dbReference type="EC" id="3.5.4.5" evidence="4 15"/>
<evidence type="ECO:0000259" key="16">
    <source>
        <dbReference type="PROSITE" id="PS51747"/>
    </source>
</evidence>
<feature type="active site" description="Proton donor" evidence="12">
    <location>
        <position position="91"/>
    </location>
</feature>
<dbReference type="SUPFAM" id="SSF53927">
    <property type="entry name" value="Cytidine deaminase-like"/>
    <property type="match status" value="1"/>
</dbReference>
<organism evidence="17 18">
    <name type="scientific">Salegentibacter holothuriorum</name>
    <dbReference type="NCBI Taxonomy" id="241145"/>
    <lineage>
        <taxon>Bacteria</taxon>
        <taxon>Pseudomonadati</taxon>
        <taxon>Bacteroidota</taxon>
        <taxon>Flavobacteriia</taxon>
        <taxon>Flavobacteriales</taxon>
        <taxon>Flavobacteriaceae</taxon>
        <taxon>Salegentibacter</taxon>
    </lineage>
</organism>
<dbReference type="PROSITE" id="PS51747">
    <property type="entry name" value="CYT_DCMP_DEAMINASES_2"/>
    <property type="match status" value="1"/>
</dbReference>
<comment type="catalytic activity">
    <reaction evidence="10 15">
        <text>2'-deoxycytidine + H2O + H(+) = 2'-deoxyuridine + NH4(+)</text>
        <dbReference type="Rhea" id="RHEA:13433"/>
        <dbReference type="ChEBI" id="CHEBI:15377"/>
        <dbReference type="ChEBI" id="CHEBI:15378"/>
        <dbReference type="ChEBI" id="CHEBI:15698"/>
        <dbReference type="ChEBI" id="CHEBI:16450"/>
        <dbReference type="ChEBI" id="CHEBI:28938"/>
        <dbReference type="EC" id="3.5.4.5"/>
    </reaction>
</comment>
<dbReference type="GO" id="GO:0004126">
    <property type="term" value="F:cytidine deaminase activity"/>
    <property type="evidence" value="ECO:0007669"/>
    <property type="project" value="UniProtKB-UniRule"/>
</dbReference>
<evidence type="ECO:0000256" key="2">
    <source>
        <dbReference type="ARBA" id="ARBA00003949"/>
    </source>
</evidence>
<dbReference type="InterPro" id="IPR050202">
    <property type="entry name" value="Cyt/Deoxycyt_deaminase"/>
</dbReference>
<feature type="domain" description="CMP/dCMP-type deaminase" evidence="16">
    <location>
        <begin position="37"/>
        <end position="174"/>
    </location>
</feature>
<reference evidence="18" key="1">
    <citation type="submission" date="2017-02" db="EMBL/GenBank/DDBJ databases">
        <authorList>
            <person name="Varghese N."/>
            <person name="Submissions S."/>
        </authorList>
    </citation>
    <scope>NUCLEOTIDE SEQUENCE [LARGE SCALE GENOMIC DNA]</scope>
    <source>
        <strain evidence="18">DSM 23405</strain>
    </source>
</reference>
<dbReference type="InterPro" id="IPR016193">
    <property type="entry name" value="Cytidine_deaminase-like"/>
</dbReference>
<dbReference type="Proteomes" id="UP000190230">
    <property type="component" value="Unassembled WGS sequence"/>
</dbReference>
<dbReference type="GO" id="GO:0042802">
    <property type="term" value="F:identical protein binding"/>
    <property type="evidence" value="ECO:0007669"/>
    <property type="project" value="UniProtKB-ARBA"/>
</dbReference>
<comment type="similarity">
    <text evidence="3 15">Belongs to the cytidine and deoxycytidylate deaminase family.</text>
</comment>
<keyword evidence="6 14" id="KW-0479">Metal-binding</keyword>
<keyword evidence="7 15" id="KW-0378">Hydrolase</keyword>
<feature type="binding site" evidence="14">
    <location>
        <position position="131"/>
    </location>
    <ligand>
        <name>Zn(2+)</name>
        <dbReference type="ChEBI" id="CHEBI:29105"/>
        <note>catalytic</note>
    </ligand>
</feature>
<evidence type="ECO:0000256" key="10">
    <source>
        <dbReference type="ARBA" id="ARBA00049252"/>
    </source>
</evidence>
<evidence type="ECO:0000256" key="8">
    <source>
        <dbReference type="ARBA" id="ARBA00022833"/>
    </source>
</evidence>
<feature type="binding site" evidence="14">
    <location>
        <position position="89"/>
    </location>
    <ligand>
        <name>Zn(2+)</name>
        <dbReference type="ChEBI" id="CHEBI:29105"/>
        <note>catalytic</note>
    </ligand>
</feature>
<dbReference type="PANTHER" id="PTHR11644:SF2">
    <property type="entry name" value="CYTIDINE DEAMINASE"/>
    <property type="match status" value="1"/>
</dbReference>
<evidence type="ECO:0000256" key="3">
    <source>
        <dbReference type="ARBA" id="ARBA00006576"/>
    </source>
</evidence>
<keyword evidence="18" id="KW-1185">Reference proteome</keyword>
<dbReference type="STRING" id="241145.SAMN05660776_2942"/>
<dbReference type="InterPro" id="IPR002125">
    <property type="entry name" value="CMP_dCMP_dom"/>
</dbReference>
<evidence type="ECO:0000256" key="7">
    <source>
        <dbReference type="ARBA" id="ARBA00022801"/>
    </source>
</evidence>
<dbReference type="PROSITE" id="PS00903">
    <property type="entry name" value="CYT_DCMP_DEAMINASES_1"/>
    <property type="match status" value="1"/>
</dbReference>
<comment type="function">
    <text evidence="2 15">This enzyme scavenges exogenous and endogenous cytidine and 2'-deoxycytidine for UMP synthesis.</text>
</comment>
<dbReference type="GO" id="GO:0055086">
    <property type="term" value="P:nucleobase-containing small molecule metabolic process"/>
    <property type="evidence" value="ECO:0007669"/>
    <property type="project" value="UniProtKB-ARBA"/>
</dbReference>
<evidence type="ECO:0000256" key="5">
    <source>
        <dbReference type="ARBA" id="ARBA00018266"/>
    </source>
</evidence>
<name>A0A1T5E149_9FLAO</name>
<evidence type="ECO:0000256" key="4">
    <source>
        <dbReference type="ARBA" id="ARBA00012783"/>
    </source>
</evidence>
<dbReference type="Pfam" id="PF00383">
    <property type="entry name" value="dCMP_cyt_deam_1"/>
    <property type="match status" value="1"/>
</dbReference>
<evidence type="ECO:0000256" key="14">
    <source>
        <dbReference type="PIRSR" id="PIRSR606262-3"/>
    </source>
</evidence>
<comment type="cofactor">
    <cofactor evidence="1 14 15">
        <name>Zn(2+)</name>
        <dbReference type="ChEBI" id="CHEBI:29105"/>
    </cofactor>
</comment>
<protein>
    <recommendedName>
        <fullName evidence="5 15">Cytidine deaminase</fullName>
        <ecNumber evidence="4 15">3.5.4.5</ecNumber>
    </recommendedName>
    <alternativeName>
        <fullName evidence="9 15">Cytidine aminohydrolase</fullName>
    </alternativeName>
</protein>
<dbReference type="AlphaFoldDB" id="A0A1T5E149"/>
<dbReference type="NCBIfam" id="NF004064">
    <property type="entry name" value="PRK05578.1"/>
    <property type="match status" value="1"/>
</dbReference>